<feature type="non-terminal residue" evidence="1">
    <location>
        <position position="1"/>
    </location>
</feature>
<evidence type="ECO:0000313" key="1">
    <source>
        <dbReference type="EMBL" id="RDX91285.1"/>
    </source>
</evidence>
<gene>
    <name evidence="1" type="ORF">CR513_26764</name>
</gene>
<dbReference type="Proteomes" id="UP000257109">
    <property type="component" value="Unassembled WGS sequence"/>
</dbReference>
<dbReference type="AlphaFoldDB" id="A0A371GL51"/>
<proteinExistence type="predicted"/>
<protein>
    <submittedName>
        <fullName evidence="1">Uncharacterized protein</fullName>
    </submittedName>
</protein>
<name>A0A371GL51_MUCPR</name>
<dbReference type="EMBL" id="QJKJ01005169">
    <property type="protein sequence ID" value="RDX91285.1"/>
    <property type="molecule type" value="Genomic_DNA"/>
</dbReference>
<organism evidence="1 2">
    <name type="scientific">Mucuna pruriens</name>
    <name type="common">Velvet bean</name>
    <name type="synonym">Dolichos pruriens</name>
    <dbReference type="NCBI Taxonomy" id="157652"/>
    <lineage>
        <taxon>Eukaryota</taxon>
        <taxon>Viridiplantae</taxon>
        <taxon>Streptophyta</taxon>
        <taxon>Embryophyta</taxon>
        <taxon>Tracheophyta</taxon>
        <taxon>Spermatophyta</taxon>
        <taxon>Magnoliopsida</taxon>
        <taxon>eudicotyledons</taxon>
        <taxon>Gunneridae</taxon>
        <taxon>Pentapetalae</taxon>
        <taxon>rosids</taxon>
        <taxon>fabids</taxon>
        <taxon>Fabales</taxon>
        <taxon>Fabaceae</taxon>
        <taxon>Papilionoideae</taxon>
        <taxon>50 kb inversion clade</taxon>
        <taxon>NPAAA clade</taxon>
        <taxon>indigoferoid/millettioid clade</taxon>
        <taxon>Phaseoleae</taxon>
        <taxon>Mucuna</taxon>
    </lineage>
</organism>
<comment type="caution">
    <text evidence="1">The sequence shown here is derived from an EMBL/GenBank/DDBJ whole genome shotgun (WGS) entry which is preliminary data.</text>
</comment>
<reference evidence="1" key="1">
    <citation type="submission" date="2018-05" db="EMBL/GenBank/DDBJ databases">
        <title>Draft genome of Mucuna pruriens seed.</title>
        <authorList>
            <person name="Nnadi N.E."/>
            <person name="Vos R."/>
            <person name="Hasami M.H."/>
            <person name="Devisetty U.K."/>
            <person name="Aguiy J.C."/>
        </authorList>
    </citation>
    <scope>NUCLEOTIDE SEQUENCE [LARGE SCALE GENOMIC DNA]</scope>
    <source>
        <strain evidence="1">JCA_2017</strain>
    </source>
</reference>
<dbReference type="STRING" id="157652.A0A371GL51"/>
<evidence type="ECO:0000313" key="2">
    <source>
        <dbReference type="Proteomes" id="UP000257109"/>
    </source>
</evidence>
<sequence>MTGFPLPRDHASSSHNSNSRLININSPLLTVKIDNIYVLRCIFLCTTFLLSDVLNLASGSNVFNLLVRREISPRAKYVAKWHWGEASKSKSSPYSRPKNEVVRDARRGLLSWYLHTLLSTNYMEEKASLLRM</sequence>
<keyword evidence="2" id="KW-1185">Reference proteome</keyword>
<accession>A0A371GL51</accession>